<evidence type="ECO:0000259" key="7">
    <source>
        <dbReference type="Pfam" id="PF00892"/>
    </source>
</evidence>
<evidence type="ECO:0000256" key="1">
    <source>
        <dbReference type="ARBA" id="ARBA00004141"/>
    </source>
</evidence>
<evidence type="ECO:0000256" key="4">
    <source>
        <dbReference type="ARBA" id="ARBA00022989"/>
    </source>
</evidence>
<reference evidence="8 9" key="1">
    <citation type="submission" date="2020-04" db="EMBL/GenBank/DDBJ databases">
        <title>Plant Genome Project.</title>
        <authorList>
            <person name="Zhang R.-G."/>
        </authorList>
    </citation>
    <scope>NUCLEOTIDE SEQUENCE [LARGE SCALE GENOMIC DNA]</scope>
    <source>
        <strain evidence="8">YNK0</strain>
        <tissue evidence="8">Leaf</tissue>
    </source>
</reference>
<dbReference type="OMA" id="GLTYTMQ"/>
<evidence type="ECO:0000256" key="5">
    <source>
        <dbReference type="ARBA" id="ARBA00023136"/>
    </source>
</evidence>
<protein>
    <recommendedName>
        <fullName evidence="6">WAT1-related protein</fullName>
    </recommendedName>
</protein>
<evidence type="ECO:0000256" key="6">
    <source>
        <dbReference type="RuleBase" id="RU363077"/>
    </source>
</evidence>
<evidence type="ECO:0000256" key="2">
    <source>
        <dbReference type="ARBA" id="ARBA00007635"/>
    </source>
</evidence>
<feature type="transmembrane region" description="Helical" evidence="6">
    <location>
        <begin position="35"/>
        <end position="55"/>
    </location>
</feature>
<feature type="transmembrane region" description="Helical" evidence="6">
    <location>
        <begin position="188"/>
        <end position="209"/>
    </location>
</feature>
<keyword evidence="3 6" id="KW-0812">Transmembrane</keyword>
<evidence type="ECO:0000256" key="3">
    <source>
        <dbReference type="ARBA" id="ARBA00022692"/>
    </source>
</evidence>
<comment type="subcellular location">
    <subcellularLocation>
        <location evidence="1 6">Membrane</location>
        <topology evidence="1 6">Multi-pass membrane protein</topology>
    </subcellularLocation>
</comment>
<evidence type="ECO:0000313" key="8">
    <source>
        <dbReference type="EMBL" id="KAF8395452.1"/>
    </source>
</evidence>
<dbReference type="SUPFAM" id="SSF103481">
    <property type="entry name" value="Multidrug resistance efflux transporter EmrE"/>
    <property type="match status" value="1"/>
</dbReference>
<accession>A0A834Z248</accession>
<comment type="similarity">
    <text evidence="2 6">Belongs to the drug/metabolite transporter (DMT) superfamily. Plant drug/metabolite exporter (P-DME) (TC 2.A.7.4) family.</text>
</comment>
<feature type="transmembrane region" description="Helical" evidence="6">
    <location>
        <begin position="279"/>
        <end position="298"/>
    </location>
</feature>
<dbReference type="AlphaFoldDB" id="A0A834Z248"/>
<organism evidence="8 9">
    <name type="scientific">Tetracentron sinense</name>
    <name type="common">Spur-leaf</name>
    <dbReference type="NCBI Taxonomy" id="13715"/>
    <lineage>
        <taxon>Eukaryota</taxon>
        <taxon>Viridiplantae</taxon>
        <taxon>Streptophyta</taxon>
        <taxon>Embryophyta</taxon>
        <taxon>Tracheophyta</taxon>
        <taxon>Spermatophyta</taxon>
        <taxon>Magnoliopsida</taxon>
        <taxon>Trochodendrales</taxon>
        <taxon>Trochodendraceae</taxon>
        <taxon>Tetracentron</taxon>
    </lineage>
</organism>
<dbReference type="InterPro" id="IPR000620">
    <property type="entry name" value="EamA_dom"/>
</dbReference>
<keyword evidence="4 6" id="KW-1133">Transmembrane helix</keyword>
<comment type="caution">
    <text evidence="8">The sequence shown here is derived from an EMBL/GenBank/DDBJ whole genome shotgun (WGS) entry which is preliminary data.</text>
</comment>
<feature type="transmembrane region" description="Helical" evidence="6">
    <location>
        <begin position="109"/>
        <end position="136"/>
    </location>
</feature>
<dbReference type="InterPro" id="IPR030184">
    <property type="entry name" value="WAT1-related"/>
</dbReference>
<dbReference type="InterPro" id="IPR037185">
    <property type="entry name" value="EmrE-like"/>
</dbReference>
<dbReference type="Proteomes" id="UP000655225">
    <property type="component" value="Unassembled WGS sequence"/>
</dbReference>
<gene>
    <name evidence="8" type="ORF">HHK36_019398</name>
</gene>
<proteinExistence type="inferred from homology"/>
<dbReference type="Pfam" id="PF00892">
    <property type="entry name" value="EamA"/>
    <property type="match status" value="1"/>
</dbReference>
<sequence length="326" mass="35211">MWRMLPFAAMVMVQCLDVGMITLSKAAMSRGMSHYVFVFYSNALATVILLPSFIFHRITVMQNSVYTGVNLSSPTLGSALGNLIPAFTFMLAIIFRLEKVDLRKLRSQVRIMGTIVSISGALVVTLYKGPSIWAWSTPSRSNLLQEQPSLPAANNWILGGLFIAIASLSVSIWNVLQAATVKEYPAQMTVVFFNSLFATIQCLVVSLIAERDSNAWTLSPDMELISILYSAVIGSVLTASVSTWCINKKGPVFAAMFSPLGIGIAALMGVIFLGDTLHLGSVVGAVIIVVGFYGVIWGQSKEVIKGEINDGVDNQVAPLLQSHGKV</sequence>
<feature type="domain" description="EamA" evidence="7">
    <location>
        <begin position="158"/>
        <end position="296"/>
    </location>
</feature>
<dbReference type="OrthoDB" id="1728340at2759"/>
<dbReference type="GO" id="GO:0022857">
    <property type="term" value="F:transmembrane transporter activity"/>
    <property type="evidence" value="ECO:0007669"/>
    <property type="project" value="InterPro"/>
</dbReference>
<feature type="transmembrane region" description="Helical" evidence="6">
    <location>
        <begin position="224"/>
        <end position="246"/>
    </location>
</feature>
<feature type="transmembrane region" description="Helical" evidence="6">
    <location>
        <begin position="156"/>
        <end position="176"/>
    </location>
</feature>
<keyword evidence="5 6" id="KW-0472">Membrane</keyword>
<feature type="transmembrane region" description="Helical" evidence="6">
    <location>
        <begin position="253"/>
        <end position="273"/>
    </location>
</feature>
<evidence type="ECO:0000313" key="9">
    <source>
        <dbReference type="Proteomes" id="UP000655225"/>
    </source>
</evidence>
<keyword evidence="9" id="KW-1185">Reference proteome</keyword>
<name>A0A834Z248_TETSI</name>
<dbReference type="GO" id="GO:0016020">
    <property type="term" value="C:membrane"/>
    <property type="evidence" value="ECO:0007669"/>
    <property type="project" value="UniProtKB-SubCell"/>
</dbReference>
<dbReference type="EMBL" id="JABCRI010000013">
    <property type="protein sequence ID" value="KAF8395452.1"/>
    <property type="molecule type" value="Genomic_DNA"/>
</dbReference>
<dbReference type="PANTHER" id="PTHR31218">
    <property type="entry name" value="WAT1-RELATED PROTEIN"/>
    <property type="match status" value="1"/>
</dbReference>
<feature type="transmembrane region" description="Helical" evidence="6">
    <location>
        <begin position="75"/>
        <end position="97"/>
    </location>
</feature>